<dbReference type="STRING" id="1830138.SAMN05443507_10197"/>
<dbReference type="PRINTS" id="PR00368">
    <property type="entry name" value="FADPNR"/>
</dbReference>
<organism evidence="7 8">
    <name type="scientific">Alicyclobacillus tolerans</name>
    <dbReference type="NCBI Taxonomy" id="90970"/>
    <lineage>
        <taxon>Bacteria</taxon>
        <taxon>Bacillati</taxon>
        <taxon>Bacillota</taxon>
        <taxon>Bacilli</taxon>
        <taxon>Bacillales</taxon>
        <taxon>Alicyclobacillaceae</taxon>
        <taxon>Alicyclobacillus</taxon>
    </lineage>
</organism>
<accession>A0A1M6JYZ9</accession>
<dbReference type="RefSeq" id="WP_072872748.1">
    <property type="nucleotide sequence ID" value="NZ_FRAF01000001.1"/>
</dbReference>
<evidence type="ECO:0000256" key="3">
    <source>
        <dbReference type="ARBA" id="ARBA00022630"/>
    </source>
</evidence>
<sequence>MAKIVILGGGYAGMMAATHLEQLGESFTLVNAHEYHYLTTLLHEAAGGRSDVHNYCIPIRDILTKRTSELVVDKVKTINRENRTVTLENGELSYDYLVYAIGWVPEFFGIPGLAEYSLGIRDLESAKEIRQHIEERFKKYKETQDSRDLRIVVGGAGLTGIELLGELMEFLPQLCQQLDIDFSLVDVQCIEAMPSILPQVAPPLRDVAAKTLTDKGAKLRIGIKILKVEPNKVILEGADPVEASTIIWTGGVRANPLLQELGFTCDRRGRAKVTPYLQSVDDERIFIGGDSAWCDDEQGRPLPPTAQVATQMGTTIAKNLHALVHGHKEEMKSFRPSLKGTLASLGREVGVGDMGGIPVRGMVASLAKEATKVKYLWELGGMRLTAEKTQQVVQL</sequence>
<evidence type="ECO:0000256" key="2">
    <source>
        <dbReference type="ARBA" id="ARBA00005272"/>
    </source>
</evidence>
<evidence type="ECO:0000256" key="1">
    <source>
        <dbReference type="ARBA" id="ARBA00001974"/>
    </source>
</evidence>
<dbReference type="PANTHER" id="PTHR42913">
    <property type="entry name" value="APOPTOSIS-INDUCING FACTOR 1"/>
    <property type="match status" value="1"/>
</dbReference>
<dbReference type="Proteomes" id="UP000184016">
    <property type="component" value="Unassembled WGS sequence"/>
</dbReference>
<dbReference type="AlphaFoldDB" id="A0A1M6JYZ9"/>
<gene>
    <name evidence="7" type="ORF">SAMN05443507_10197</name>
</gene>
<keyword evidence="4" id="KW-0274">FAD</keyword>
<dbReference type="PANTHER" id="PTHR42913:SF3">
    <property type="entry name" value="64 KDA MITOCHONDRIAL NADH DEHYDROGENASE (EUROFUNG)"/>
    <property type="match status" value="1"/>
</dbReference>
<dbReference type="InterPro" id="IPR051169">
    <property type="entry name" value="NADH-Q_oxidoreductase"/>
</dbReference>
<evidence type="ECO:0000313" key="7">
    <source>
        <dbReference type="EMBL" id="SHJ51913.1"/>
    </source>
</evidence>
<protein>
    <submittedName>
        <fullName evidence="7">NADH dehydrogenase</fullName>
    </submittedName>
</protein>
<keyword evidence="5" id="KW-0560">Oxidoreductase</keyword>
<evidence type="ECO:0000259" key="6">
    <source>
        <dbReference type="Pfam" id="PF07992"/>
    </source>
</evidence>
<name>A0A1M6JYZ9_9BACL</name>
<evidence type="ECO:0000256" key="4">
    <source>
        <dbReference type="ARBA" id="ARBA00022827"/>
    </source>
</evidence>
<feature type="domain" description="FAD/NAD(P)-binding" evidence="6">
    <location>
        <begin position="3"/>
        <end position="313"/>
    </location>
</feature>
<comment type="cofactor">
    <cofactor evidence="1">
        <name>FAD</name>
        <dbReference type="ChEBI" id="CHEBI:57692"/>
    </cofactor>
</comment>
<dbReference type="PRINTS" id="PR00411">
    <property type="entry name" value="PNDRDTASEI"/>
</dbReference>
<dbReference type="GO" id="GO:0019646">
    <property type="term" value="P:aerobic electron transport chain"/>
    <property type="evidence" value="ECO:0007669"/>
    <property type="project" value="TreeGrafter"/>
</dbReference>
<dbReference type="Gene3D" id="3.50.50.100">
    <property type="match status" value="1"/>
</dbReference>
<dbReference type="Pfam" id="PF07992">
    <property type="entry name" value="Pyr_redox_2"/>
    <property type="match status" value="1"/>
</dbReference>
<evidence type="ECO:0000313" key="8">
    <source>
        <dbReference type="Proteomes" id="UP000184016"/>
    </source>
</evidence>
<dbReference type="SUPFAM" id="SSF51905">
    <property type="entry name" value="FAD/NAD(P)-binding domain"/>
    <property type="match status" value="2"/>
</dbReference>
<reference evidence="8" key="1">
    <citation type="submission" date="2016-11" db="EMBL/GenBank/DDBJ databases">
        <authorList>
            <person name="Varghese N."/>
            <person name="Submissions S."/>
        </authorList>
    </citation>
    <scope>NUCLEOTIDE SEQUENCE [LARGE SCALE GENOMIC DNA]</scope>
    <source>
        <strain evidence="8">USBA-503</strain>
    </source>
</reference>
<keyword evidence="3" id="KW-0285">Flavoprotein</keyword>
<evidence type="ECO:0000256" key="5">
    <source>
        <dbReference type="ARBA" id="ARBA00023002"/>
    </source>
</evidence>
<dbReference type="InterPro" id="IPR023753">
    <property type="entry name" value="FAD/NAD-binding_dom"/>
</dbReference>
<dbReference type="EMBL" id="FRAF01000001">
    <property type="protein sequence ID" value="SHJ51913.1"/>
    <property type="molecule type" value="Genomic_DNA"/>
</dbReference>
<proteinExistence type="inferred from homology"/>
<keyword evidence="8" id="KW-1185">Reference proteome</keyword>
<dbReference type="InterPro" id="IPR036188">
    <property type="entry name" value="FAD/NAD-bd_sf"/>
</dbReference>
<comment type="similarity">
    <text evidence="2">Belongs to the NADH dehydrogenase family.</text>
</comment>
<dbReference type="GO" id="GO:0003955">
    <property type="term" value="F:NAD(P)H dehydrogenase (quinone) activity"/>
    <property type="evidence" value="ECO:0007669"/>
    <property type="project" value="TreeGrafter"/>
</dbReference>